<name>A0ABT6DEK0_9BACT</name>
<dbReference type="RefSeq" id="WP_277576737.1">
    <property type="nucleotide sequence ID" value="NZ_JANRMI010000001.1"/>
</dbReference>
<feature type="signal peptide" evidence="1">
    <location>
        <begin position="1"/>
        <end position="20"/>
    </location>
</feature>
<dbReference type="Proteomes" id="UP001152321">
    <property type="component" value="Unassembled WGS sequence"/>
</dbReference>
<evidence type="ECO:0008006" key="4">
    <source>
        <dbReference type="Google" id="ProtNLM"/>
    </source>
</evidence>
<feature type="chain" id="PRO_5045093562" description="Soluble cytochrome b562" evidence="1">
    <location>
        <begin position="21"/>
        <end position="115"/>
    </location>
</feature>
<evidence type="ECO:0000256" key="1">
    <source>
        <dbReference type="SAM" id="SignalP"/>
    </source>
</evidence>
<gene>
    <name evidence="2" type="ORF">NWE73_02735</name>
</gene>
<sequence length="115" mass="12281">MMKALILSLSLLVTSLGASASTDCADLKKELASMQEAQEKIMNSLVSNHETFASTMEEYSQVVSTSKSASSKSISQSMDQSAKAFRARGVQGKRMTGRLNQATGDLIARVSACLK</sequence>
<accession>A0ABT6DEK0</accession>
<protein>
    <recommendedName>
        <fullName evidence="4">Soluble cytochrome b562</fullName>
    </recommendedName>
</protein>
<dbReference type="EMBL" id="JANRMI010000001">
    <property type="protein sequence ID" value="MDG0815260.1"/>
    <property type="molecule type" value="Genomic_DNA"/>
</dbReference>
<keyword evidence="1" id="KW-0732">Signal</keyword>
<reference evidence="2" key="1">
    <citation type="submission" date="2022-08" db="EMBL/GenBank/DDBJ databases">
        <title>Novel Bdellovibrio Species Isolated from Svalbard: Designation Bdellovibrio svalbardensis.</title>
        <authorList>
            <person name="Mitchell R.J."/>
            <person name="Choi S.Y."/>
        </authorList>
    </citation>
    <scope>NUCLEOTIDE SEQUENCE</scope>
    <source>
        <strain evidence="2">PAP01</strain>
    </source>
</reference>
<comment type="caution">
    <text evidence="2">The sequence shown here is derived from an EMBL/GenBank/DDBJ whole genome shotgun (WGS) entry which is preliminary data.</text>
</comment>
<proteinExistence type="predicted"/>
<organism evidence="2 3">
    <name type="scientific">Bdellovibrio svalbardensis</name>
    <dbReference type="NCBI Taxonomy" id="2972972"/>
    <lineage>
        <taxon>Bacteria</taxon>
        <taxon>Pseudomonadati</taxon>
        <taxon>Bdellovibrionota</taxon>
        <taxon>Bdellovibrionia</taxon>
        <taxon>Bdellovibrionales</taxon>
        <taxon>Pseudobdellovibrionaceae</taxon>
        <taxon>Bdellovibrio</taxon>
    </lineage>
</organism>
<evidence type="ECO:0000313" key="2">
    <source>
        <dbReference type="EMBL" id="MDG0815260.1"/>
    </source>
</evidence>
<evidence type="ECO:0000313" key="3">
    <source>
        <dbReference type="Proteomes" id="UP001152321"/>
    </source>
</evidence>
<keyword evidence="3" id="KW-1185">Reference proteome</keyword>